<comment type="caution">
    <text evidence="2">The sequence shown here is derived from an EMBL/GenBank/DDBJ whole genome shotgun (WGS) entry which is preliminary data.</text>
</comment>
<feature type="domain" description="HD-GYP" evidence="1">
    <location>
        <begin position="1"/>
        <end position="143"/>
    </location>
</feature>
<name>X1TTB8_9ZZZZ</name>
<evidence type="ECO:0000259" key="1">
    <source>
        <dbReference type="PROSITE" id="PS51832"/>
    </source>
</evidence>
<dbReference type="Gene3D" id="1.10.3210.10">
    <property type="entry name" value="Hypothetical protein af1432"/>
    <property type="match status" value="1"/>
</dbReference>
<dbReference type="InterPro" id="IPR037522">
    <property type="entry name" value="HD_GYP_dom"/>
</dbReference>
<dbReference type="Pfam" id="PF13487">
    <property type="entry name" value="HD_5"/>
    <property type="match status" value="1"/>
</dbReference>
<dbReference type="PROSITE" id="PS51832">
    <property type="entry name" value="HD_GYP"/>
    <property type="match status" value="1"/>
</dbReference>
<dbReference type="EMBL" id="BARW01034634">
    <property type="protein sequence ID" value="GAJ08464.1"/>
    <property type="molecule type" value="Genomic_DNA"/>
</dbReference>
<evidence type="ECO:0000313" key="2">
    <source>
        <dbReference type="EMBL" id="GAJ08464.1"/>
    </source>
</evidence>
<dbReference type="CDD" id="cd00077">
    <property type="entry name" value="HDc"/>
    <property type="match status" value="1"/>
</dbReference>
<gene>
    <name evidence="2" type="ORF">S12H4_54222</name>
</gene>
<proteinExistence type="predicted"/>
<protein>
    <recommendedName>
        <fullName evidence="1">HD-GYP domain-containing protein</fullName>
    </recommendedName>
</protein>
<reference evidence="2" key="1">
    <citation type="journal article" date="2014" name="Front. Microbiol.">
        <title>High frequency of phylogenetically diverse reductive dehalogenase-homologous genes in deep subseafloor sedimentary metagenomes.</title>
        <authorList>
            <person name="Kawai M."/>
            <person name="Futagami T."/>
            <person name="Toyoda A."/>
            <person name="Takaki Y."/>
            <person name="Nishi S."/>
            <person name="Hori S."/>
            <person name="Arai W."/>
            <person name="Tsubouchi T."/>
            <person name="Morono Y."/>
            <person name="Uchiyama I."/>
            <person name="Ito T."/>
            <person name="Fujiyama A."/>
            <person name="Inagaki F."/>
            <person name="Takami H."/>
        </authorList>
    </citation>
    <scope>NUCLEOTIDE SEQUENCE</scope>
    <source>
        <strain evidence="2">Expedition CK06-06</strain>
    </source>
</reference>
<dbReference type="SUPFAM" id="SSF109604">
    <property type="entry name" value="HD-domain/PDEase-like"/>
    <property type="match status" value="1"/>
</dbReference>
<dbReference type="PANTHER" id="PTHR43155:SF2">
    <property type="entry name" value="CYCLIC DI-GMP PHOSPHODIESTERASE PA4108"/>
    <property type="match status" value="1"/>
</dbReference>
<accession>X1TTB8</accession>
<organism evidence="2">
    <name type="scientific">marine sediment metagenome</name>
    <dbReference type="NCBI Taxonomy" id="412755"/>
    <lineage>
        <taxon>unclassified sequences</taxon>
        <taxon>metagenomes</taxon>
        <taxon>ecological metagenomes</taxon>
    </lineage>
</organism>
<dbReference type="AlphaFoldDB" id="X1TTB8"/>
<dbReference type="InterPro" id="IPR003607">
    <property type="entry name" value="HD/PDEase_dom"/>
</dbReference>
<sequence>AIGTAALIHDIGKINIPTSVLARPGKISKIEYNMIKTHSQVGCDLIKRIEFPWPVSSIILQHHERMDGSGYPKGLKGKDICIEAKILAVADVVEAMFSHRPYRPALGIDKALKEVKQGKGKLYDPEVVDACVKLFTEKKFDFE</sequence>
<dbReference type="PANTHER" id="PTHR43155">
    <property type="entry name" value="CYCLIC DI-GMP PHOSPHODIESTERASE PA4108-RELATED"/>
    <property type="match status" value="1"/>
</dbReference>
<feature type="non-terminal residue" evidence="2">
    <location>
        <position position="1"/>
    </location>
</feature>